<keyword evidence="1" id="KW-1133">Transmembrane helix</keyword>
<evidence type="ECO:0000256" key="1">
    <source>
        <dbReference type="SAM" id="Phobius"/>
    </source>
</evidence>
<proteinExistence type="predicted"/>
<keyword evidence="3" id="KW-1185">Reference proteome</keyword>
<keyword evidence="1" id="KW-0472">Membrane</keyword>
<dbReference type="EMBL" id="JBHLXD010000035">
    <property type="protein sequence ID" value="MFC0210006.1"/>
    <property type="molecule type" value="Genomic_DNA"/>
</dbReference>
<name>A0ABV6DBG3_9HYPH</name>
<organism evidence="2 3">
    <name type="scientific">Chelativorans intermedius</name>
    <dbReference type="NCBI Taxonomy" id="515947"/>
    <lineage>
        <taxon>Bacteria</taxon>
        <taxon>Pseudomonadati</taxon>
        <taxon>Pseudomonadota</taxon>
        <taxon>Alphaproteobacteria</taxon>
        <taxon>Hyphomicrobiales</taxon>
        <taxon>Phyllobacteriaceae</taxon>
        <taxon>Chelativorans</taxon>
    </lineage>
</organism>
<feature type="transmembrane region" description="Helical" evidence="1">
    <location>
        <begin position="57"/>
        <end position="75"/>
    </location>
</feature>
<evidence type="ECO:0000313" key="2">
    <source>
        <dbReference type="EMBL" id="MFC0210006.1"/>
    </source>
</evidence>
<dbReference type="RefSeq" id="WP_261521332.1">
    <property type="nucleotide sequence ID" value="NZ_JAODNW010000017.1"/>
</dbReference>
<reference evidence="2 3" key="1">
    <citation type="submission" date="2024-09" db="EMBL/GenBank/DDBJ databases">
        <authorList>
            <person name="Sun Q."/>
            <person name="Mori K."/>
        </authorList>
    </citation>
    <scope>NUCLEOTIDE SEQUENCE [LARGE SCALE GENOMIC DNA]</scope>
    <source>
        <strain evidence="2 3">CCM 8543</strain>
    </source>
</reference>
<comment type="caution">
    <text evidence="2">The sequence shown here is derived from an EMBL/GenBank/DDBJ whole genome shotgun (WGS) entry which is preliminary data.</text>
</comment>
<gene>
    <name evidence="2" type="ORF">ACFFJ2_16525</name>
</gene>
<protein>
    <submittedName>
        <fullName evidence="2">Uncharacterized protein</fullName>
    </submittedName>
</protein>
<dbReference type="Proteomes" id="UP001589755">
    <property type="component" value="Unassembled WGS sequence"/>
</dbReference>
<sequence>MDEKRREERNRQESRRILERVERESDLFMRMAARARDHFAARDAGDEDRIELWGRRIGRVLGLVFALFLIVWLWSRLTGGTG</sequence>
<keyword evidence="1" id="KW-0812">Transmembrane</keyword>
<accession>A0ABV6DBG3</accession>
<evidence type="ECO:0000313" key="3">
    <source>
        <dbReference type="Proteomes" id="UP001589755"/>
    </source>
</evidence>